<evidence type="ECO:0000256" key="3">
    <source>
        <dbReference type="ARBA" id="ARBA00061607"/>
    </source>
</evidence>
<dbReference type="PIRSF" id="PIRSF002849">
    <property type="entry name" value="AAA_ATPase_chaperone_MoxR_prd"/>
    <property type="match status" value="1"/>
</dbReference>
<protein>
    <submittedName>
        <fullName evidence="5">FIG022979: MoxR-like ATPases</fullName>
    </submittedName>
</protein>
<evidence type="ECO:0000256" key="2">
    <source>
        <dbReference type="ARBA" id="ARBA00022840"/>
    </source>
</evidence>
<dbReference type="EMBL" id="CADCWG010000289">
    <property type="protein sequence ID" value="CAA9574339.1"/>
    <property type="molecule type" value="Genomic_DNA"/>
</dbReference>
<keyword evidence="2" id="KW-0067">ATP-binding</keyword>
<reference evidence="5" key="1">
    <citation type="submission" date="2020-02" db="EMBL/GenBank/DDBJ databases">
        <authorList>
            <person name="Meier V. D."/>
        </authorList>
    </citation>
    <scope>NUCLEOTIDE SEQUENCE</scope>
    <source>
        <strain evidence="5">AVDCRST_MAG49</strain>
    </source>
</reference>
<dbReference type="InterPro" id="IPR050764">
    <property type="entry name" value="CbbQ/NirQ/NorQ/GpvN"/>
</dbReference>
<evidence type="ECO:0000259" key="4">
    <source>
        <dbReference type="SMART" id="SM00382"/>
    </source>
</evidence>
<dbReference type="SUPFAM" id="SSF52540">
    <property type="entry name" value="P-loop containing nucleoside triphosphate hydrolases"/>
    <property type="match status" value="1"/>
</dbReference>
<name>A0A6J4VEU3_9BACT</name>
<dbReference type="Gene3D" id="1.10.8.80">
    <property type="entry name" value="Magnesium chelatase subunit I, C-Terminal domain"/>
    <property type="match status" value="1"/>
</dbReference>
<evidence type="ECO:0000313" key="5">
    <source>
        <dbReference type="EMBL" id="CAA9574339.1"/>
    </source>
</evidence>
<sequence>MVAVETQPVERPAALTVAEFRAVAARIEAEVGRVMVGQAEVVRDVLISVIGGGHVLLEGVPGLGKTMLVRTLADALDLEFSRIQFTPDLMPADITGTNILVEDQEGRRRFAFQRGPIFANLVLADEINRATPKTQSALLEAMQEQTVTIANVVHPLARPFFVLATQNPLEMEGTYPLPEAQLDRFFYKLLVRYPTGGELTEILRRTTSGERAGAEKAADGATIAAMGTLARQVPIATHVSDYVVRLVLATHPDRPETVPTVKRYVRYGASPRGAQAIVLGAKIRALVEGRLNVAMEDVRAVALPALRHRVLLNFEAEAGGTTSDEVLAGLLDEVSETVR</sequence>
<dbReference type="CDD" id="cd00009">
    <property type="entry name" value="AAA"/>
    <property type="match status" value="1"/>
</dbReference>
<dbReference type="GO" id="GO:0016887">
    <property type="term" value="F:ATP hydrolysis activity"/>
    <property type="evidence" value="ECO:0007669"/>
    <property type="project" value="InterPro"/>
</dbReference>
<gene>
    <name evidence="5" type="ORF">AVDCRST_MAG49-3991</name>
</gene>
<dbReference type="GO" id="GO:0005524">
    <property type="term" value="F:ATP binding"/>
    <property type="evidence" value="ECO:0007669"/>
    <property type="project" value="UniProtKB-KW"/>
</dbReference>
<dbReference type="Pfam" id="PF07726">
    <property type="entry name" value="AAA_3"/>
    <property type="match status" value="1"/>
</dbReference>
<organism evidence="5">
    <name type="scientific">uncultured Thermomicrobiales bacterium</name>
    <dbReference type="NCBI Taxonomy" id="1645740"/>
    <lineage>
        <taxon>Bacteria</taxon>
        <taxon>Pseudomonadati</taxon>
        <taxon>Thermomicrobiota</taxon>
        <taxon>Thermomicrobia</taxon>
        <taxon>Thermomicrobiales</taxon>
        <taxon>environmental samples</taxon>
    </lineage>
</organism>
<feature type="domain" description="AAA+ ATPase" evidence="4">
    <location>
        <begin position="51"/>
        <end position="195"/>
    </location>
</feature>
<comment type="similarity">
    <text evidence="3">Belongs to the MoxR family.</text>
</comment>
<dbReference type="InterPro" id="IPR027417">
    <property type="entry name" value="P-loop_NTPase"/>
</dbReference>
<keyword evidence="1" id="KW-0547">Nucleotide-binding</keyword>
<dbReference type="InterPro" id="IPR011703">
    <property type="entry name" value="ATPase_AAA-3"/>
</dbReference>
<dbReference type="InterPro" id="IPR041628">
    <property type="entry name" value="ChlI/MoxR_AAA_lid"/>
</dbReference>
<accession>A0A6J4VEU3</accession>
<dbReference type="FunFam" id="3.40.50.300:FF:000640">
    <property type="entry name" value="MoxR family ATPase"/>
    <property type="match status" value="1"/>
</dbReference>
<evidence type="ECO:0000256" key="1">
    <source>
        <dbReference type="ARBA" id="ARBA00022741"/>
    </source>
</evidence>
<dbReference type="AlphaFoldDB" id="A0A6J4VEU3"/>
<dbReference type="Gene3D" id="3.40.50.300">
    <property type="entry name" value="P-loop containing nucleotide triphosphate hydrolases"/>
    <property type="match status" value="1"/>
</dbReference>
<proteinExistence type="inferred from homology"/>
<dbReference type="Pfam" id="PF17863">
    <property type="entry name" value="AAA_lid_2"/>
    <property type="match status" value="1"/>
</dbReference>
<dbReference type="SMART" id="SM00382">
    <property type="entry name" value="AAA"/>
    <property type="match status" value="1"/>
</dbReference>
<dbReference type="PANTHER" id="PTHR42759:SF1">
    <property type="entry name" value="MAGNESIUM-CHELATASE SUBUNIT CHLD"/>
    <property type="match status" value="1"/>
</dbReference>
<dbReference type="InterPro" id="IPR003593">
    <property type="entry name" value="AAA+_ATPase"/>
</dbReference>
<dbReference type="PANTHER" id="PTHR42759">
    <property type="entry name" value="MOXR FAMILY PROTEIN"/>
    <property type="match status" value="1"/>
</dbReference>